<dbReference type="PANTHER" id="PTHR30086:SF20">
    <property type="entry name" value="ARGININE EXPORTER PROTEIN ARGO-RELATED"/>
    <property type="match status" value="1"/>
</dbReference>
<feature type="transmembrane region" description="Helical" evidence="6">
    <location>
        <begin position="184"/>
        <end position="206"/>
    </location>
</feature>
<dbReference type="Proteomes" id="UP001595891">
    <property type="component" value="Unassembled WGS sequence"/>
</dbReference>
<keyword evidence="3 6" id="KW-0812">Transmembrane</keyword>
<evidence type="ECO:0000256" key="1">
    <source>
        <dbReference type="ARBA" id="ARBA00004651"/>
    </source>
</evidence>
<evidence type="ECO:0000313" key="7">
    <source>
        <dbReference type="EMBL" id="MFC4584819.1"/>
    </source>
</evidence>
<keyword evidence="5 6" id="KW-0472">Membrane</keyword>
<dbReference type="EMBL" id="JBHSFN010000001">
    <property type="protein sequence ID" value="MFC4584819.1"/>
    <property type="molecule type" value="Genomic_DNA"/>
</dbReference>
<name>A0ABV9E9Z0_9ACTN</name>
<evidence type="ECO:0000256" key="3">
    <source>
        <dbReference type="ARBA" id="ARBA00022692"/>
    </source>
</evidence>
<keyword evidence="8" id="KW-1185">Reference proteome</keyword>
<reference evidence="8" key="1">
    <citation type="journal article" date="2019" name="Int. J. Syst. Evol. Microbiol.">
        <title>The Global Catalogue of Microorganisms (GCM) 10K type strain sequencing project: providing services to taxonomists for standard genome sequencing and annotation.</title>
        <authorList>
            <consortium name="The Broad Institute Genomics Platform"/>
            <consortium name="The Broad Institute Genome Sequencing Center for Infectious Disease"/>
            <person name="Wu L."/>
            <person name="Ma J."/>
        </authorList>
    </citation>
    <scope>NUCLEOTIDE SEQUENCE [LARGE SCALE GENOMIC DNA]</scope>
    <source>
        <strain evidence="8">CCUG 49560</strain>
    </source>
</reference>
<evidence type="ECO:0000256" key="4">
    <source>
        <dbReference type="ARBA" id="ARBA00022989"/>
    </source>
</evidence>
<feature type="transmembrane region" description="Helical" evidence="6">
    <location>
        <begin position="42"/>
        <end position="69"/>
    </location>
</feature>
<accession>A0ABV9E9Z0</accession>
<evidence type="ECO:0000313" key="8">
    <source>
        <dbReference type="Proteomes" id="UP001595891"/>
    </source>
</evidence>
<sequence length="208" mass="21079">MTSPMISVAFLTGSLVVIVTPGPDLALITRLVLTWGRLRPAVAAAAGMVAAGAAQAAVGALGMAALLAAEPALFTALRWAGATVLIGMAVPALRSALWPPARAGTPGGDAPAGRAFLQGLACTGTNPKVGVFLMAFLPQFVPPGVEPARGVALLAAVYLGLVLLWLLTWMTVVGRLAKFVHTPAVTRVTCGLTAAVFTFFAVRLALGA</sequence>
<feature type="transmembrane region" description="Helical" evidence="6">
    <location>
        <begin position="151"/>
        <end position="172"/>
    </location>
</feature>
<keyword evidence="2" id="KW-1003">Cell membrane</keyword>
<gene>
    <name evidence="7" type="ORF">ACFO8L_01950</name>
</gene>
<evidence type="ECO:0000256" key="2">
    <source>
        <dbReference type="ARBA" id="ARBA00022475"/>
    </source>
</evidence>
<evidence type="ECO:0000256" key="6">
    <source>
        <dbReference type="SAM" id="Phobius"/>
    </source>
</evidence>
<dbReference type="PANTHER" id="PTHR30086">
    <property type="entry name" value="ARGININE EXPORTER PROTEIN ARGO"/>
    <property type="match status" value="1"/>
</dbReference>
<organism evidence="7 8">
    <name type="scientific">Sphaerisporangium corydalis</name>
    <dbReference type="NCBI Taxonomy" id="1441875"/>
    <lineage>
        <taxon>Bacteria</taxon>
        <taxon>Bacillati</taxon>
        <taxon>Actinomycetota</taxon>
        <taxon>Actinomycetes</taxon>
        <taxon>Streptosporangiales</taxon>
        <taxon>Streptosporangiaceae</taxon>
        <taxon>Sphaerisporangium</taxon>
    </lineage>
</organism>
<protein>
    <submittedName>
        <fullName evidence="7">LysE family translocator</fullName>
    </submittedName>
</protein>
<comment type="subcellular location">
    <subcellularLocation>
        <location evidence="1">Cell membrane</location>
        <topology evidence="1">Multi-pass membrane protein</topology>
    </subcellularLocation>
</comment>
<dbReference type="InterPro" id="IPR001123">
    <property type="entry name" value="LeuE-type"/>
</dbReference>
<keyword evidence="4 6" id="KW-1133">Transmembrane helix</keyword>
<comment type="caution">
    <text evidence="7">The sequence shown here is derived from an EMBL/GenBank/DDBJ whole genome shotgun (WGS) entry which is preliminary data.</text>
</comment>
<evidence type="ECO:0000256" key="5">
    <source>
        <dbReference type="ARBA" id="ARBA00023136"/>
    </source>
</evidence>
<dbReference type="RefSeq" id="WP_262847424.1">
    <property type="nucleotide sequence ID" value="NZ_JANZYP010000063.1"/>
</dbReference>
<proteinExistence type="predicted"/>
<dbReference type="Pfam" id="PF01810">
    <property type="entry name" value="LysE"/>
    <property type="match status" value="1"/>
</dbReference>
<feature type="transmembrane region" description="Helical" evidence="6">
    <location>
        <begin position="76"/>
        <end position="97"/>
    </location>
</feature>